<dbReference type="InterPro" id="IPR011993">
    <property type="entry name" value="PH-like_dom_sf"/>
</dbReference>
<evidence type="ECO:0000259" key="3">
    <source>
        <dbReference type="PROSITE" id="PS50211"/>
    </source>
</evidence>
<dbReference type="InterPro" id="IPR005113">
    <property type="entry name" value="uDENN_dom"/>
</dbReference>
<feature type="region of interest" description="Disordered" evidence="1">
    <location>
        <begin position="789"/>
        <end position="827"/>
    </location>
</feature>
<feature type="compositionally biased region" description="Basic and acidic residues" evidence="1">
    <location>
        <begin position="450"/>
        <end position="462"/>
    </location>
</feature>
<accession>A0AAV7Y9C0</accession>
<dbReference type="InterPro" id="IPR001194">
    <property type="entry name" value="cDENN_dom"/>
</dbReference>
<dbReference type="Gene3D" id="3.30.450.200">
    <property type="match status" value="1"/>
</dbReference>
<dbReference type="PROSITE" id="PS50211">
    <property type="entry name" value="DENN"/>
    <property type="match status" value="1"/>
</dbReference>
<dbReference type="EMBL" id="JANTQA010000070">
    <property type="protein sequence ID" value="KAJ3426391.1"/>
    <property type="molecule type" value="Genomic_DNA"/>
</dbReference>
<protein>
    <submittedName>
        <fullName evidence="4">C-myc promoter binding protein</fullName>
    </submittedName>
</protein>
<sequence length="1016" mass="119945">MASQNTKIYEYIIISGIGNQLKALDIDDSESITYAMELLFVPEILKCIPQTAKPPPILEKFLQPYECIRLHAQPQEPAYHEFVLTGETGDQLYGFAVTAYPRFSNETYLALRELFKSQGRDKGIPDTLHSARTLSVITKFPYHKTFMEILKKFIGNLKEGWKFNQKLALNFASLLEKVDIPKPHLIPKPLTWKKIHFGSFPSLPKEKDLPLADVDFRLLFSTLSLENIVLIWTSLLLEKKLLFISRSLEYLTPCIHALQHLIYPFNWPYPFIPILPLSFTEVFESPVPYLIGCLSSVLEIEFPQNDEIIIDLDSNHIISKEPILSLPNRIHQKLLKGLLAYCNLFKKPRKSLRISPLTGVESIGIIKKTHAYELTSFSSSYEEEEEDHEETSEDLDGDGNEKENINENESEEEKQKEKGKEKEKEKRKSKIFNKIRVSRFRRKNSQSSLESEKKKNKNKENSENNSSNTPQKKRKNTFPKFKKKSNNNQKEPNNSSGNKNNDENENENGNGNGKVNVNVDGNEEKELNDKVNNKKSNLDNNKEPKNENEDNENDNKTQKEGEQGVQEKQVVQEGVEQEQKTKKEEEEKTRKEEGEEKRKIEEEEKRKKEEEEEEEEEIFQIEKIRNLFLSVFVGWFKKIARFMIIPKNEEEMSNLTLFDNKKFLMNAPEDCVPFLKEFLKSQMFISFIQEKILDNNTTFQYFFKQIHIKMEKRCLQYTSNQNPEIKGWLKKRNLHGLKKWKNRFFWLQNEKLYSSHKSLGSKNALLKRIPLVKGKTTVRIPVPKEILQMEMDKDKENENEKQNEREKEKEKEKEKKRHKKKKEKEKNKNDYKRFDLITYYKHKKKLDLLVERKFELSAPTKTIRKLWVQYLKSVCMSTEEVNFLGQFDSKLPKEKNELWETMRRKSGKRDVIDLNEVYQKKDEKIVNIGSVKMDFWTEQEESTKEDYSDFSSTENKKDTFKKSLNEQNRINTMKNEINTERGKEKEKEKERENEKEKEREREMKKEDEENGNGNEN</sequence>
<dbReference type="InterPro" id="IPR005112">
    <property type="entry name" value="dDENN_dom"/>
</dbReference>
<feature type="region of interest" description="Disordered" evidence="1">
    <location>
        <begin position="943"/>
        <end position="1016"/>
    </location>
</feature>
<dbReference type="InterPro" id="IPR051696">
    <property type="entry name" value="DENN_Domain_GEFs"/>
</dbReference>
<dbReference type="InterPro" id="IPR043153">
    <property type="entry name" value="DENN_C"/>
</dbReference>
<dbReference type="SMART" id="SM00801">
    <property type="entry name" value="dDENN"/>
    <property type="match status" value="1"/>
</dbReference>
<dbReference type="AlphaFoldDB" id="A0AAV7Y9C0"/>
<proteinExistence type="predicted"/>
<dbReference type="InterPro" id="IPR001849">
    <property type="entry name" value="PH_domain"/>
</dbReference>
<feature type="domain" description="PH" evidence="2">
    <location>
        <begin position="722"/>
        <end position="876"/>
    </location>
</feature>
<dbReference type="PANTHER" id="PTHR12296">
    <property type="entry name" value="DENN DOMAIN-CONTAINING PROTEIN 4"/>
    <property type="match status" value="1"/>
</dbReference>
<dbReference type="SMART" id="SM00799">
    <property type="entry name" value="DENN"/>
    <property type="match status" value="1"/>
</dbReference>
<evidence type="ECO:0000313" key="5">
    <source>
        <dbReference type="Proteomes" id="UP001146793"/>
    </source>
</evidence>
<evidence type="ECO:0000256" key="1">
    <source>
        <dbReference type="SAM" id="MobiDB-lite"/>
    </source>
</evidence>
<dbReference type="Proteomes" id="UP001146793">
    <property type="component" value="Unassembled WGS sequence"/>
</dbReference>
<comment type="caution">
    <text evidence="4">The sequence shown here is derived from an EMBL/GenBank/DDBJ whole genome shotgun (WGS) entry which is preliminary data.</text>
</comment>
<organism evidence="4 5">
    <name type="scientific">Anaeramoeba flamelloides</name>
    <dbReference type="NCBI Taxonomy" id="1746091"/>
    <lineage>
        <taxon>Eukaryota</taxon>
        <taxon>Metamonada</taxon>
        <taxon>Anaeramoebidae</taxon>
        <taxon>Anaeramoeba</taxon>
    </lineage>
</organism>
<feature type="compositionally biased region" description="Basic and acidic residues" evidence="1">
    <location>
        <begin position="977"/>
        <end position="1007"/>
    </location>
</feature>
<dbReference type="Pfam" id="PF03456">
    <property type="entry name" value="uDENN"/>
    <property type="match status" value="1"/>
</dbReference>
<name>A0AAV7Y9C0_9EUKA</name>
<feature type="region of interest" description="Disordered" evidence="1">
    <location>
        <begin position="377"/>
        <end position="615"/>
    </location>
</feature>
<feature type="compositionally biased region" description="Basic residues" evidence="1">
    <location>
        <begin position="427"/>
        <end position="444"/>
    </location>
</feature>
<feature type="compositionally biased region" description="Low complexity" evidence="1">
    <location>
        <begin position="486"/>
        <end position="499"/>
    </location>
</feature>
<gene>
    <name evidence="4" type="ORF">M0812_28847</name>
</gene>
<reference evidence="4" key="1">
    <citation type="submission" date="2022-08" db="EMBL/GenBank/DDBJ databases">
        <title>Novel sulphate-reducing endosymbionts in the free-living metamonad Anaeramoeba.</title>
        <authorList>
            <person name="Jerlstrom-Hultqvist J."/>
            <person name="Cepicka I."/>
            <person name="Gallot-Lavallee L."/>
            <person name="Salas-Leiva D."/>
            <person name="Curtis B.A."/>
            <person name="Zahonova K."/>
            <person name="Pipaliya S."/>
            <person name="Dacks J."/>
            <person name="Roger A.J."/>
        </authorList>
    </citation>
    <scope>NUCLEOTIDE SEQUENCE</scope>
    <source>
        <strain evidence="4">Busselton2</strain>
    </source>
</reference>
<feature type="compositionally biased region" description="Basic and acidic residues" evidence="1">
    <location>
        <begin position="577"/>
        <end position="609"/>
    </location>
</feature>
<feature type="compositionally biased region" description="Polar residues" evidence="1">
    <location>
        <begin position="965"/>
        <end position="976"/>
    </location>
</feature>
<dbReference type="GO" id="GO:0031410">
    <property type="term" value="C:cytoplasmic vesicle"/>
    <property type="evidence" value="ECO:0007669"/>
    <property type="project" value="TreeGrafter"/>
</dbReference>
<feature type="compositionally biased region" description="Basic residues" evidence="1">
    <location>
        <begin position="814"/>
        <end position="823"/>
    </location>
</feature>
<feature type="compositionally biased region" description="Basic residues" evidence="1">
    <location>
        <begin position="471"/>
        <end position="485"/>
    </location>
</feature>
<dbReference type="Pfam" id="PF02141">
    <property type="entry name" value="DENN"/>
    <property type="match status" value="1"/>
</dbReference>
<feature type="compositionally biased region" description="Acidic residues" evidence="1">
    <location>
        <begin position="381"/>
        <end position="398"/>
    </location>
</feature>
<feature type="compositionally biased region" description="Basic and acidic residues" evidence="1">
    <location>
        <begin position="413"/>
        <end position="426"/>
    </location>
</feature>
<dbReference type="SMART" id="SM00233">
    <property type="entry name" value="PH"/>
    <property type="match status" value="1"/>
</dbReference>
<evidence type="ECO:0000259" key="2">
    <source>
        <dbReference type="PROSITE" id="PS50003"/>
    </source>
</evidence>
<dbReference type="SMART" id="SM00800">
    <property type="entry name" value="uDENN"/>
    <property type="match status" value="1"/>
</dbReference>
<feature type="compositionally biased region" description="Low complexity" evidence="1">
    <location>
        <begin position="563"/>
        <end position="574"/>
    </location>
</feature>
<feature type="compositionally biased region" description="Basic and acidic residues" evidence="1">
    <location>
        <begin position="954"/>
        <end position="964"/>
    </location>
</feature>
<evidence type="ECO:0000313" key="4">
    <source>
        <dbReference type="EMBL" id="KAJ3426391.1"/>
    </source>
</evidence>
<feature type="compositionally biased region" description="Basic and acidic residues" evidence="1">
    <location>
        <begin position="522"/>
        <end position="562"/>
    </location>
</feature>
<feature type="domain" description="UDENN" evidence="3">
    <location>
        <begin position="20"/>
        <end position="698"/>
    </location>
</feature>
<dbReference type="PROSITE" id="PS50003">
    <property type="entry name" value="PH_DOMAIN"/>
    <property type="match status" value="1"/>
</dbReference>
<dbReference type="Gene3D" id="2.30.29.30">
    <property type="entry name" value="Pleckstrin-homology domain (PH domain)/Phosphotyrosine-binding domain (PTB)"/>
    <property type="match status" value="1"/>
</dbReference>
<dbReference type="InterPro" id="IPR037516">
    <property type="entry name" value="Tripartite_DENN"/>
</dbReference>
<dbReference type="GO" id="GO:0032483">
    <property type="term" value="P:regulation of Rab protein signal transduction"/>
    <property type="evidence" value="ECO:0007669"/>
    <property type="project" value="TreeGrafter"/>
</dbReference>
<dbReference type="PANTHER" id="PTHR12296:SF21">
    <property type="entry name" value="DENN DOMAIN-CONTAINING PROTEIN 3"/>
    <property type="match status" value="1"/>
</dbReference>
<feature type="compositionally biased region" description="Basic and acidic residues" evidence="1">
    <location>
        <begin position="790"/>
        <end position="813"/>
    </location>
</feature>
<feature type="compositionally biased region" description="Low complexity" evidence="1">
    <location>
        <begin position="507"/>
        <end position="520"/>
    </location>
</feature>
<dbReference type="Gene3D" id="3.40.50.11500">
    <property type="match status" value="1"/>
</dbReference>
<dbReference type="Pfam" id="PF03455">
    <property type="entry name" value="dDENN"/>
    <property type="match status" value="1"/>
</dbReference>
<dbReference type="SUPFAM" id="SSF50729">
    <property type="entry name" value="PH domain-like"/>
    <property type="match status" value="1"/>
</dbReference>